<evidence type="ECO:0000313" key="3">
    <source>
        <dbReference type="Proteomes" id="UP000551758"/>
    </source>
</evidence>
<proteinExistence type="predicted"/>
<keyword evidence="3" id="KW-1185">Reference proteome</keyword>
<organism evidence="2 3">
    <name type="scientific">Diceros bicornis minor</name>
    <name type="common">South-central black rhinoceros</name>
    <dbReference type="NCBI Taxonomy" id="77932"/>
    <lineage>
        <taxon>Eukaryota</taxon>
        <taxon>Metazoa</taxon>
        <taxon>Chordata</taxon>
        <taxon>Craniata</taxon>
        <taxon>Vertebrata</taxon>
        <taxon>Euteleostomi</taxon>
        <taxon>Mammalia</taxon>
        <taxon>Eutheria</taxon>
        <taxon>Laurasiatheria</taxon>
        <taxon>Perissodactyla</taxon>
        <taxon>Rhinocerotidae</taxon>
        <taxon>Diceros</taxon>
    </lineage>
</organism>
<name>A0A7J7ETU2_DICBM</name>
<accession>A0A7J7ETU2</accession>
<dbReference type="AlphaFoldDB" id="A0A7J7ETU2"/>
<protein>
    <submittedName>
        <fullName evidence="2">Uncharacterized protein</fullName>
    </submittedName>
</protein>
<feature type="compositionally biased region" description="Polar residues" evidence="1">
    <location>
        <begin position="75"/>
        <end position="85"/>
    </location>
</feature>
<feature type="region of interest" description="Disordered" evidence="1">
    <location>
        <begin position="75"/>
        <end position="101"/>
    </location>
</feature>
<evidence type="ECO:0000256" key="1">
    <source>
        <dbReference type="SAM" id="MobiDB-lite"/>
    </source>
</evidence>
<dbReference type="Proteomes" id="UP000551758">
    <property type="component" value="Unassembled WGS sequence"/>
</dbReference>
<reference evidence="2 3" key="1">
    <citation type="journal article" date="2020" name="Mol. Biol. Evol.">
        <title>Interspecific Gene Flow and the Evolution of Specialization in Black and White Rhinoceros.</title>
        <authorList>
            <person name="Moodley Y."/>
            <person name="Westbury M.V."/>
            <person name="Russo I.M."/>
            <person name="Gopalakrishnan S."/>
            <person name="Rakotoarivelo A."/>
            <person name="Olsen R.A."/>
            <person name="Prost S."/>
            <person name="Tunstall T."/>
            <person name="Ryder O.A."/>
            <person name="Dalen L."/>
            <person name="Bruford M.W."/>
        </authorList>
    </citation>
    <scope>NUCLEOTIDE SEQUENCE [LARGE SCALE GENOMIC DNA]</scope>
    <source>
        <strain evidence="2">SBR-YM</strain>
        <tissue evidence="2">Skin</tissue>
    </source>
</reference>
<sequence>MKNIQEVFDINNKENGIKIGCQHATTDATHAGNHFLKISYRKILLALTNSVGKMWNTNDQLPALKQNSIEDIARNSINTGENQDSGAEDRLENVPDDIEKK</sequence>
<feature type="compositionally biased region" description="Basic and acidic residues" evidence="1">
    <location>
        <begin position="87"/>
        <end position="101"/>
    </location>
</feature>
<comment type="caution">
    <text evidence="2">The sequence shown here is derived from an EMBL/GenBank/DDBJ whole genome shotgun (WGS) entry which is preliminary data.</text>
</comment>
<dbReference type="EMBL" id="JACDTQ010002401">
    <property type="protein sequence ID" value="KAF5919235.1"/>
    <property type="molecule type" value="Genomic_DNA"/>
</dbReference>
<gene>
    <name evidence="2" type="ORF">HPG69_003875</name>
</gene>
<evidence type="ECO:0000313" key="2">
    <source>
        <dbReference type="EMBL" id="KAF5919235.1"/>
    </source>
</evidence>